<dbReference type="InterPro" id="IPR018392">
    <property type="entry name" value="LysM"/>
</dbReference>
<evidence type="ECO:0000259" key="4">
    <source>
        <dbReference type="PROSITE" id="PS51782"/>
    </source>
</evidence>
<name>A0A077EPS0_9FLAO</name>
<dbReference type="InterPro" id="IPR028082">
    <property type="entry name" value="Peripla_BP_I"/>
</dbReference>
<dbReference type="InterPro" id="IPR028081">
    <property type="entry name" value="Leu-bd"/>
</dbReference>
<dbReference type="Gene3D" id="3.10.350.10">
    <property type="entry name" value="LysM domain"/>
    <property type="match status" value="4"/>
</dbReference>
<reference evidence="5" key="2">
    <citation type="journal article" date="2015" name="Genome Biol. Evol.">
        <title>Complete Genome Sequence and Transcriptomic Analysis of the Novel Pathogen Elizabethkingia anophelis in Response to Oxidative Stress.</title>
        <authorList>
            <person name="Li Y."/>
            <person name="Liu Y."/>
            <person name="Chew S.C."/>
            <person name="Tay M."/>
            <person name="Salido M.M."/>
            <person name="Teo J."/>
            <person name="Lauro F.M."/>
            <person name="Givskov M."/>
            <person name="Yang L."/>
        </authorList>
    </citation>
    <scope>NUCLEOTIDE SEQUENCE</scope>
    <source>
        <strain evidence="5">NUHP1</strain>
    </source>
</reference>
<dbReference type="STRING" id="1338011.BD94_3770"/>
<dbReference type="Proteomes" id="UP000028933">
    <property type="component" value="Chromosome"/>
</dbReference>
<evidence type="ECO:0000256" key="2">
    <source>
        <dbReference type="ARBA" id="ARBA00022729"/>
    </source>
</evidence>
<dbReference type="EMBL" id="CP007547">
    <property type="protein sequence ID" value="AIL47545.1"/>
    <property type="molecule type" value="Genomic_DNA"/>
</dbReference>
<reference evidence="5" key="1">
    <citation type="journal article" date="2013" name="Lancet">
        <title>First case of E anophelis outbreak in an intensive-care unit.</title>
        <authorList>
            <person name="Teo J."/>
            <person name="Tan S.Y."/>
            <person name="Tay M."/>
            <person name="Ding Y."/>
            <person name="Kjelleberg S."/>
            <person name="Givskov M."/>
            <person name="Lin R.T."/>
            <person name="Yang L."/>
        </authorList>
    </citation>
    <scope>NUCLEOTIDE SEQUENCE [LARGE SCALE GENOMIC DNA]</scope>
    <source>
        <strain evidence="5">NUHP1</strain>
    </source>
</reference>
<dbReference type="CDD" id="cd00118">
    <property type="entry name" value="LysM"/>
    <property type="match status" value="3"/>
</dbReference>
<dbReference type="PROSITE" id="PS51782">
    <property type="entry name" value="LYSM"/>
    <property type="match status" value="4"/>
</dbReference>
<dbReference type="Gene3D" id="3.40.50.2300">
    <property type="match status" value="2"/>
</dbReference>
<dbReference type="SUPFAM" id="SSF53822">
    <property type="entry name" value="Periplasmic binding protein-like I"/>
    <property type="match status" value="1"/>
</dbReference>
<accession>A0A077EPS0</accession>
<sequence length="633" mass="69934">MKKLFISALSVFWLSASAQKTHTVIAKDNPYSISKKYGLTLDQFYALNPEVKNKTLDIGDIVVISKTGKNVTETVTTKTTTGQIAVKQGQSLYAISRDYHVSLADIKKLNPELGEGLQIGQKINLPTANIKKYVTADVFAEPAVQEKKQEEKSVETSAKTENYLVQPKDTYYKITKKFNISQKDLFRMNPGLEEKGLQPGVSINVGSGSVVAETIKPEEKPKVSKIDEAPAEQPKRETIKTEVVADDITYTVQPGDTIFGILNKFGVSLDQLIELNPQLSNGLKAGMVLKIKKSGDSSFIKSSGDALNVVLLLPFGFDTNDAKYRTAALDFLTGAKLAIQRNVAKGQKLNINVIDEGSESSFQKALTSINKDNTDLIVGPFFKSDVVELMSYVSSKKIPVISPFANSKDLYKYGNLIIIETDASIYAERIAKEVSDAYNGEKIYIVGDAYAEDIRTRLEKSLKKPNIAIVANPNDIQVEKNMMTGQSAPVIAVLASDSEATKSSFTNRMVSLGKEVSGVKAFSMFYSNDFDKKETDLGKVNLVYIMDRKINTDGSFEKEVLAQYNAKFCKSPSKYAVVGFDVMNDALSRENSKGEIFRQMGKTQTHLATKFEYEKTKEGAYVNKGYRVIRLNP</sequence>
<dbReference type="SUPFAM" id="SSF54106">
    <property type="entry name" value="LysM domain"/>
    <property type="match status" value="4"/>
</dbReference>
<dbReference type="HOGENOM" id="CLU_028261_0_0_10"/>
<protein>
    <submittedName>
        <fullName evidence="5">LysM-repeat protein</fullName>
    </submittedName>
</protein>
<proteinExistence type="inferred from homology"/>
<dbReference type="InterPro" id="IPR036779">
    <property type="entry name" value="LysM_dom_sf"/>
</dbReference>
<feature type="domain" description="LysM" evidence="4">
    <location>
        <begin position="20"/>
        <end position="64"/>
    </location>
</feature>
<dbReference type="Pfam" id="PF13458">
    <property type="entry name" value="Peripla_BP_6"/>
    <property type="match status" value="1"/>
</dbReference>
<dbReference type="SMART" id="SM00257">
    <property type="entry name" value="LysM"/>
    <property type="match status" value="4"/>
</dbReference>
<dbReference type="KEGG" id="eao:BD94_3770"/>
<dbReference type="PANTHER" id="PTHR33734">
    <property type="entry name" value="LYSM DOMAIN-CONTAINING GPI-ANCHORED PROTEIN 2"/>
    <property type="match status" value="1"/>
</dbReference>
<evidence type="ECO:0000313" key="5">
    <source>
        <dbReference type="EMBL" id="AIL47545.1"/>
    </source>
</evidence>
<gene>
    <name evidence="5" type="ORF">BD94_3770</name>
</gene>
<evidence type="ECO:0000256" key="1">
    <source>
        <dbReference type="ARBA" id="ARBA00010062"/>
    </source>
</evidence>
<dbReference type="AlphaFoldDB" id="A0A077EPS0"/>
<feature type="chain" id="PRO_5001717892" evidence="3">
    <location>
        <begin position="19"/>
        <end position="633"/>
    </location>
</feature>
<dbReference type="eggNOG" id="COG1388">
    <property type="taxonomic scope" value="Bacteria"/>
</dbReference>
<dbReference type="CDD" id="cd06268">
    <property type="entry name" value="PBP1_ABC_transporter_LIVBP-like"/>
    <property type="match status" value="1"/>
</dbReference>
<dbReference type="PANTHER" id="PTHR33734:SF22">
    <property type="entry name" value="MEMBRANE-BOUND LYTIC MUREIN TRANSGLYCOSYLASE D"/>
    <property type="match status" value="1"/>
</dbReference>
<evidence type="ECO:0000313" key="6">
    <source>
        <dbReference type="Proteomes" id="UP000028933"/>
    </source>
</evidence>
<dbReference type="RefSeq" id="WP_024564023.1">
    <property type="nucleotide sequence ID" value="NZ_CP007547.1"/>
</dbReference>
<organism evidence="5 6">
    <name type="scientific">Elizabethkingia anophelis NUHP1</name>
    <dbReference type="NCBI Taxonomy" id="1338011"/>
    <lineage>
        <taxon>Bacteria</taxon>
        <taxon>Pseudomonadati</taxon>
        <taxon>Bacteroidota</taxon>
        <taxon>Flavobacteriia</taxon>
        <taxon>Flavobacteriales</taxon>
        <taxon>Weeksellaceae</taxon>
        <taxon>Elizabethkingia</taxon>
    </lineage>
</organism>
<keyword evidence="2 3" id="KW-0732">Signal</keyword>
<feature type="domain" description="LysM" evidence="4">
    <location>
        <begin position="248"/>
        <end position="291"/>
    </location>
</feature>
<feature type="domain" description="LysM" evidence="4">
    <location>
        <begin position="82"/>
        <end position="125"/>
    </location>
</feature>
<feature type="domain" description="LysM" evidence="4">
    <location>
        <begin position="161"/>
        <end position="205"/>
    </location>
</feature>
<comment type="similarity">
    <text evidence="1">Belongs to the leucine-binding protein family.</text>
</comment>
<feature type="signal peptide" evidence="3">
    <location>
        <begin position="1"/>
        <end position="18"/>
    </location>
</feature>
<evidence type="ECO:0000256" key="3">
    <source>
        <dbReference type="SAM" id="SignalP"/>
    </source>
</evidence>
<dbReference type="Pfam" id="PF01476">
    <property type="entry name" value="LysM"/>
    <property type="match status" value="4"/>
</dbReference>